<protein>
    <submittedName>
        <fullName evidence="1">DUF185-domain-containing protein</fullName>
    </submittedName>
</protein>
<name>A0ACC0UA57_9AGAM</name>
<gene>
    <name evidence="1" type="ORF">F5148DRAFT_1355408</name>
</gene>
<evidence type="ECO:0000313" key="2">
    <source>
        <dbReference type="Proteomes" id="UP001207468"/>
    </source>
</evidence>
<accession>A0ACC0UA57</accession>
<dbReference type="EMBL" id="JAGFNK010000091">
    <property type="protein sequence ID" value="KAI9508435.1"/>
    <property type="molecule type" value="Genomic_DNA"/>
</dbReference>
<reference evidence="1" key="1">
    <citation type="submission" date="2021-03" db="EMBL/GenBank/DDBJ databases">
        <title>Evolutionary priming and transition to the ectomycorrhizal habit in an iconic lineage of mushroom-forming fungi: is preadaptation a requirement?</title>
        <authorList>
            <consortium name="DOE Joint Genome Institute"/>
            <person name="Looney B.P."/>
            <person name="Miyauchi S."/>
            <person name="Morin E."/>
            <person name="Drula E."/>
            <person name="Courty P.E."/>
            <person name="Chicoki N."/>
            <person name="Fauchery L."/>
            <person name="Kohler A."/>
            <person name="Kuo A."/>
            <person name="LaButti K."/>
            <person name="Pangilinan J."/>
            <person name="Lipzen A."/>
            <person name="Riley R."/>
            <person name="Andreopoulos W."/>
            <person name="He G."/>
            <person name="Johnson J."/>
            <person name="Barry K.W."/>
            <person name="Grigoriev I.V."/>
            <person name="Nagy L."/>
            <person name="Hibbett D."/>
            <person name="Henrissat B."/>
            <person name="Matheny P.B."/>
            <person name="Labbe J."/>
            <person name="Martin A.F."/>
        </authorList>
    </citation>
    <scope>NUCLEOTIDE SEQUENCE</scope>
    <source>
        <strain evidence="1">BPL698</strain>
    </source>
</reference>
<evidence type="ECO:0000313" key="1">
    <source>
        <dbReference type="EMBL" id="KAI9508435.1"/>
    </source>
</evidence>
<proteinExistence type="predicted"/>
<dbReference type="Proteomes" id="UP001207468">
    <property type="component" value="Unassembled WGS sequence"/>
</dbReference>
<organism evidence="1 2">
    <name type="scientific">Russula earlei</name>
    <dbReference type="NCBI Taxonomy" id="71964"/>
    <lineage>
        <taxon>Eukaryota</taxon>
        <taxon>Fungi</taxon>
        <taxon>Dikarya</taxon>
        <taxon>Basidiomycota</taxon>
        <taxon>Agaricomycotina</taxon>
        <taxon>Agaricomycetes</taxon>
        <taxon>Russulales</taxon>
        <taxon>Russulaceae</taxon>
        <taxon>Russula</taxon>
    </lineage>
</organism>
<sequence>MFLARSRVHATLVKHSNVGRTLLSRLHARPAHAGSTPAASVTPVEKILLDTIKANGPVSFATYMQLCLSHPTEGYYMNPANSVIGALGDFITSPEISQVFGELLGIWLSLQYRSTGAKHDVQLVELGPGRGTLMDDILRTLSQFPHTWGSVKHAHLVESSPALRAVQEKKLQAWDGEHGLKLHWHDSIDDVPEADGVYTMLVAHEFFDALPFHLIEKTHQGWKEVLITSIPDPAAKTVLRPSDVLFASQPSPSPTPLSNPSHDRSLPITQTRFRPVLAAEPSPVSSLLGASSPRFSSLPIGARIEVSAASFQTSRKLGTLISRGAGGSALIIDYGKDHAVGNSFRAFKAHALADPFDAPGQADLTANVDFAYLVEALAGTATAHGPLSQRSFLLQMGIGARIAALKRAAASPDRARAVEKAAARLVDVMGMGREYKVLGVTGGVGGSAEEKWPFIAGEVQDAIQTNVKESQAARCSGSDLT</sequence>
<keyword evidence="2" id="KW-1185">Reference proteome</keyword>
<comment type="caution">
    <text evidence="1">The sequence shown here is derived from an EMBL/GenBank/DDBJ whole genome shotgun (WGS) entry which is preliminary data.</text>
</comment>